<dbReference type="PANTHER" id="PTHR43214">
    <property type="entry name" value="TWO-COMPONENT RESPONSE REGULATOR"/>
    <property type="match status" value="1"/>
</dbReference>
<name>A0A7W4UWS1_LEIAQ</name>
<dbReference type="GO" id="GO:0000160">
    <property type="term" value="P:phosphorelay signal transduction system"/>
    <property type="evidence" value="ECO:0007669"/>
    <property type="project" value="InterPro"/>
</dbReference>
<keyword evidence="2" id="KW-0597">Phosphoprotein</keyword>
<evidence type="ECO:0000256" key="1">
    <source>
        <dbReference type="ARBA" id="ARBA00023125"/>
    </source>
</evidence>
<evidence type="ECO:0000259" key="3">
    <source>
        <dbReference type="PROSITE" id="PS50110"/>
    </source>
</evidence>
<evidence type="ECO:0000313" key="4">
    <source>
        <dbReference type="EMBL" id="MBB2967472.1"/>
    </source>
</evidence>
<dbReference type="RefSeq" id="WP_021765789.1">
    <property type="nucleotide sequence ID" value="NZ_JACHVP010000002.1"/>
</dbReference>
<evidence type="ECO:0000256" key="2">
    <source>
        <dbReference type="PROSITE-ProRule" id="PRU00169"/>
    </source>
</evidence>
<dbReference type="SMART" id="SM00448">
    <property type="entry name" value="REC"/>
    <property type="match status" value="1"/>
</dbReference>
<dbReference type="InterPro" id="IPR016032">
    <property type="entry name" value="Sig_transdc_resp-reg_C-effctor"/>
</dbReference>
<dbReference type="CDD" id="cd00156">
    <property type="entry name" value="REC"/>
    <property type="match status" value="1"/>
</dbReference>
<dbReference type="PROSITE" id="PS50110">
    <property type="entry name" value="RESPONSE_REGULATORY"/>
    <property type="match status" value="1"/>
</dbReference>
<dbReference type="InterPro" id="IPR036388">
    <property type="entry name" value="WH-like_DNA-bd_sf"/>
</dbReference>
<proteinExistence type="predicted"/>
<dbReference type="Pfam" id="PF00072">
    <property type="entry name" value="Response_reg"/>
    <property type="match status" value="1"/>
</dbReference>
<dbReference type="Proteomes" id="UP000538196">
    <property type="component" value="Unassembled WGS sequence"/>
</dbReference>
<comment type="caution">
    <text evidence="4">The sequence shown here is derived from an EMBL/GenBank/DDBJ whole genome shotgun (WGS) entry which is preliminary data.</text>
</comment>
<sequence>MAEESKGVWSRRVLVVEDHALMRSLVADAFRQRGFEATAAASAPEALAALDQADPDLLVTDIDLGERPNGVELATIVRERAPHVAVLFLSNLSREAAAARAKDTVADASYVNKSAVESVDELVDAAEAVLADRPVSHDRPGSQRRDALLRLSEAQLETARLLAAGLTNAEIARRRGISVRAVEKSVERVFHALGLSAGESTTPRVAAATLYVTTFGDPTSGL</sequence>
<feature type="modified residue" description="4-aspartylphosphate" evidence="2">
    <location>
        <position position="61"/>
    </location>
</feature>
<dbReference type="EMBL" id="JACHVP010000002">
    <property type="protein sequence ID" value="MBB2967472.1"/>
    <property type="molecule type" value="Genomic_DNA"/>
</dbReference>
<keyword evidence="1 4" id="KW-0238">DNA-binding</keyword>
<organism evidence="4 5">
    <name type="scientific">Leifsonia aquatica</name>
    <name type="common">Corynebacterium aquaticum</name>
    <dbReference type="NCBI Taxonomy" id="144185"/>
    <lineage>
        <taxon>Bacteria</taxon>
        <taxon>Bacillati</taxon>
        <taxon>Actinomycetota</taxon>
        <taxon>Actinomycetes</taxon>
        <taxon>Micrococcales</taxon>
        <taxon>Microbacteriaceae</taxon>
        <taxon>Leifsonia</taxon>
    </lineage>
</organism>
<dbReference type="Gene3D" id="3.40.50.2300">
    <property type="match status" value="1"/>
</dbReference>
<dbReference type="SUPFAM" id="SSF52172">
    <property type="entry name" value="CheY-like"/>
    <property type="match status" value="1"/>
</dbReference>
<dbReference type="AlphaFoldDB" id="A0A7W4UWS1"/>
<dbReference type="SMART" id="SM00421">
    <property type="entry name" value="HTH_LUXR"/>
    <property type="match status" value="1"/>
</dbReference>
<dbReference type="InterPro" id="IPR001789">
    <property type="entry name" value="Sig_transdc_resp-reg_receiver"/>
</dbReference>
<keyword evidence="5" id="KW-1185">Reference proteome</keyword>
<dbReference type="InterPro" id="IPR039420">
    <property type="entry name" value="WalR-like"/>
</dbReference>
<dbReference type="GO" id="GO:0003677">
    <property type="term" value="F:DNA binding"/>
    <property type="evidence" value="ECO:0007669"/>
    <property type="project" value="UniProtKB-KW"/>
</dbReference>
<accession>A0A7W4UWS1</accession>
<gene>
    <name evidence="4" type="ORF">FHX33_002235</name>
</gene>
<evidence type="ECO:0000313" key="5">
    <source>
        <dbReference type="Proteomes" id="UP000538196"/>
    </source>
</evidence>
<protein>
    <submittedName>
        <fullName evidence="4">DNA-binding NarL/FixJ family response regulator</fullName>
    </submittedName>
</protein>
<feature type="domain" description="Response regulatory" evidence="3">
    <location>
        <begin position="12"/>
        <end position="128"/>
    </location>
</feature>
<dbReference type="SUPFAM" id="SSF46894">
    <property type="entry name" value="C-terminal effector domain of the bipartite response regulators"/>
    <property type="match status" value="1"/>
</dbReference>
<dbReference type="GO" id="GO:0006355">
    <property type="term" value="P:regulation of DNA-templated transcription"/>
    <property type="evidence" value="ECO:0007669"/>
    <property type="project" value="InterPro"/>
</dbReference>
<dbReference type="InterPro" id="IPR000792">
    <property type="entry name" value="Tscrpt_reg_LuxR_C"/>
</dbReference>
<reference evidence="4 5" key="1">
    <citation type="submission" date="2020-08" db="EMBL/GenBank/DDBJ databases">
        <title>Sequencing the genomes of 1000 actinobacteria strains.</title>
        <authorList>
            <person name="Klenk H.-P."/>
        </authorList>
    </citation>
    <scope>NUCLEOTIDE SEQUENCE [LARGE SCALE GENOMIC DNA]</scope>
    <source>
        <strain evidence="4 5">DSM 20146</strain>
    </source>
</reference>
<dbReference type="InterPro" id="IPR011006">
    <property type="entry name" value="CheY-like_superfamily"/>
</dbReference>
<dbReference type="Gene3D" id="1.10.10.10">
    <property type="entry name" value="Winged helix-like DNA-binding domain superfamily/Winged helix DNA-binding domain"/>
    <property type="match status" value="1"/>
</dbReference>